<reference evidence="2 3" key="1">
    <citation type="submission" date="2022-06" db="EMBL/GenBank/DDBJ databases">
        <title>Genomic Encyclopedia of Archaeal and Bacterial Type Strains, Phase II (KMG-II): from individual species to whole genera.</title>
        <authorList>
            <person name="Goeker M."/>
        </authorList>
    </citation>
    <scope>NUCLEOTIDE SEQUENCE [LARGE SCALE GENOMIC DNA]</scope>
    <source>
        <strain evidence="2 3">DSM 45037</strain>
    </source>
</reference>
<evidence type="ECO:0000313" key="3">
    <source>
        <dbReference type="Proteomes" id="UP001205740"/>
    </source>
</evidence>
<feature type="compositionally biased region" description="Basic and acidic residues" evidence="1">
    <location>
        <begin position="19"/>
        <end position="29"/>
    </location>
</feature>
<protein>
    <submittedName>
        <fullName evidence="2">Uncharacterized protein</fullName>
    </submittedName>
</protein>
<comment type="caution">
    <text evidence="2">The sequence shown here is derived from an EMBL/GenBank/DDBJ whole genome shotgun (WGS) entry which is preliminary data.</text>
</comment>
<organism evidence="2 3">
    <name type="scientific">Williamsia serinedens</name>
    <dbReference type="NCBI Taxonomy" id="391736"/>
    <lineage>
        <taxon>Bacteria</taxon>
        <taxon>Bacillati</taxon>
        <taxon>Actinomycetota</taxon>
        <taxon>Actinomycetes</taxon>
        <taxon>Mycobacteriales</taxon>
        <taxon>Nocardiaceae</taxon>
        <taxon>Williamsia</taxon>
    </lineage>
</organism>
<gene>
    <name evidence="2" type="ORF">LX12_003536</name>
</gene>
<proteinExistence type="predicted"/>
<feature type="compositionally biased region" description="Low complexity" evidence="1">
    <location>
        <begin position="34"/>
        <end position="45"/>
    </location>
</feature>
<feature type="region of interest" description="Disordered" evidence="1">
    <location>
        <begin position="222"/>
        <end position="300"/>
    </location>
</feature>
<feature type="compositionally biased region" description="Polar residues" evidence="1">
    <location>
        <begin position="241"/>
        <end position="252"/>
    </location>
</feature>
<dbReference type="EMBL" id="JAMTCG010000006">
    <property type="protein sequence ID" value="MCP2162332.1"/>
    <property type="molecule type" value="Genomic_DNA"/>
</dbReference>
<accession>A0ABT1H513</accession>
<keyword evidence="3" id="KW-1185">Reference proteome</keyword>
<name>A0ABT1H513_9NOCA</name>
<dbReference type="Proteomes" id="UP001205740">
    <property type="component" value="Unassembled WGS sequence"/>
</dbReference>
<feature type="compositionally biased region" description="Basic and acidic residues" evidence="1">
    <location>
        <begin position="82"/>
        <end position="93"/>
    </location>
</feature>
<sequence length="300" mass="31984">MRNSRREGRLQGPGPEPVRAPERCRERSLRGLTRSRSQSRSMRPSGLALMNGSTREARPRRRRAPGSRPPTRSGAPRGRQGGRPDEAEAEPNRRGLHMPRSAGGSLQSAGLDRTDVRSCPRVSPCRPLSSADHISSARRVTTLTCAGRARRSPCHLAVTAFESITRSPDFPGNPNICSVLGPDPITPSNDDRGCGGVFANSARARWPACVRTALRRSHDACGVRTSSDSANGRPACKLATHSPSPAGFSQPQCRFAREITRAKPQSGGGTRNPRARPGSARVGDSAAEAAAVGGRGQPDR</sequence>
<evidence type="ECO:0000313" key="2">
    <source>
        <dbReference type="EMBL" id="MCP2162332.1"/>
    </source>
</evidence>
<evidence type="ECO:0000256" key="1">
    <source>
        <dbReference type="SAM" id="MobiDB-lite"/>
    </source>
</evidence>
<feature type="region of interest" description="Disordered" evidence="1">
    <location>
        <begin position="1"/>
        <end position="118"/>
    </location>
</feature>